<keyword evidence="6" id="KW-0547">Nucleotide-binding</keyword>
<dbReference type="Gene3D" id="3.40.50.1000">
    <property type="entry name" value="HAD superfamily/HAD-like"/>
    <property type="match status" value="1"/>
</dbReference>
<evidence type="ECO:0000313" key="14">
    <source>
        <dbReference type="Proteomes" id="UP000228528"/>
    </source>
</evidence>
<dbReference type="CDD" id="cd00371">
    <property type="entry name" value="HMA"/>
    <property type="match status" value="1"/>
</dbReference>
<keyword evidence="3" id="KW-1003">Cell membrane</keyword>
<keyword evidence="5" id="KW-0479">Metal-binding</keyword>
<evidence type="ECO:0000256" key="4">
    <source>
        <dbReference type="ARBA" id="ARBA00022692"/>
    </source>
</evidence>
<evidence type="ECO:0000256" key="1">
    <source>
        <dbReference type="ARBA" id="ARBA00004651"/>
    </source>
</evidence>
<evidence type="ECO:0000256" key="5">
    <source>
        <dbReference type="ARBA" id="ARBA00022723"/>
    </source>
</evidence>
<dbReference type="GO" id="GO:0005524">
    <property type="term" value="F:ATP binding"/>
    <property type="evidence" value="ECO:0007669"/>
    <property type="project" value="UniProtKB-KW"/>
</dbReference>
<dbReference type="InterPro" id="IPR008250">
    <property type="entry name" value="ATPase_P-typ_transduc_dom_A_sf"/>
</dbReference>
<dbReference type="GO" id="GO:0055070">
    <property type="term" value="P:copper ion homeostasis"/>
    <property type="evidence" value="ECO:0007669"/>
    <property type="project" value="TreeGrafter"/>
</dbReference>
<feature type="transmembrane region" description="Helical" evidence="11">
    <location>
        <begin position="114"/>
        <end position="139"/>
    </location>
</feature>
<evidence type="ECO:0000256" key="2">
    <source>
        <dbReference type="ARBA" id="ARBA00006024"/>
    </source>
</evidence>
<name>A0A2M6P2L4_9BACT</name>
<dbReference type="Gene3D" id="3.30.70.100">
    <property type="match status" value="1"/>
</dbReference>
<evidence type="ECO:0000256" key="3">
    <source>
        <dbReference type="ARBA" id="ARBA00022475"/>
    </source>
</evidence>
<evidence type="ECO:0000313" key="13">
    <source>
        <dbReference type="EMBL" id="PIR77670.1"/>
    </source>
</evidence>
<dbReference type="Gene3D" id="2.70.150.10">
    <property type="entry name" value="Calcium-transporting ATPase, cytoplasmic transduction domain A"/>
    <property type="match status" value="1"/>
</dbReference>
<comment type="subcellular location">
    <subcellularLocation>
        <location evidence="1">Cell membrane</location>
        <topology evidence="1">Multi-pass membrane protein</topology>
    </subcellularLocation>
</comment>
<proteinExistence type="inferred from homology"/>
<feature type="transmembrane region" description="Helical" evidence="11">
    <location>
        <begin position="159"/>
        <end position="178"/>
    </location>
</feature>
<dbReference type="Pfam" id="PF00403">
    <property type="entry name" value="HMA"/>
    <property type="match status" value="1"/>
</dbReference>
<keyword evidence="8" id="KW-1278">Translocase</keyword>
<feature type="transmembrane region" description="Helical" evidence="11">
    <location>
        <begin position="383"/>
        <end position="402"/>
    </location>
</feature>
<comment type="caution">
    <text evidence="13">The sequence shown here is derived from an EMBL/GenBank/DDBJ whole genome shotgun (WGS) entry which is preliminary data.</text>
</comment>
<dbReference type="GO" id="GO:0005507">
    <property type="term" value="F:copper ion binding"/>
    <property type="evidence" value="ECO:0007669"/>
    <property type="project" value="TreeGrafter"/>
</dbReference>
<dbReference type="InterPro" id="IPR017969">
    <property type="entry name" value="Heavy-metal-associated_CS"/>
</dbReference>
<gene>
    <name evidence="13" type="ORF">COU30_01180</name>
</gene>
<accession>A0A2M6P2L4</accession>
<dbReference type="EMBL" id="PFBW01000052">
    <property type="protein sequence ID" value="PIR77670.1"/>
    <property type="molecule type" value="Genomic_DNA"/>
</dbReference>
<keyword evidence="4 11" id="KW-0812">Transmembrane</keyword>
<comment type="similarity">
    <text evidence="2">Belongs to the cation transport ATPase (P-type) (TC 3.A.3) family. Type IB subfamily.</text>
</comment>
<dbReference type="SUPFAM" id="SSF81665">
    <property type="entry name" value="Calcium ATPase, transmembrane domain M"/>
    <property type="match status" value="1"/>
</dbReference>
<dbReference type="GO" id="GO:0043682">
    <property type="term" value="F:P-type divalent copper transporter activity"/>
    <property type="evidence" value="ECO:0007669"/>
    <property type="project" value="TreeGrafter"/>
</dbReference>
<dbReference type="InterPro" id="IPR059000">
    <property type="entry name" value="ATPase_P-type_domA"/>
</dbReference>
<dbReference type="PANTHER" id="PTHR43520">
    <property type="entry name" value="ATP7, ISOFORM B"/>
    <property type="match status" value="1"/>
</dbReference>
<dbReference type="Gene3D" id="3.40.1110.10">
    <property type="entry name" value="Calcium-transporting ATPase, cytoplasmic domain N"/>
    <property type="match status" value="1"/>
</dbReference>
<evidence type="ECO:0000259" key="12">
    <source>
        <dbReference type="PROSITE" id="PS50846"/>
    </source>
</evidence>
<dbReference type="SUPFAM" id="SSF81660">
    <property type="entry name" value="Metal cation-transporting ATPase, ATP-binding domain N"/>
    <property type="match status" value="1"/>
</dbReference>
<dbReference type="PANTHER" id="PTHR43520:SF8">
    <property type="entry name" value="P-TYPE CU(+) TRANSPORTER"/>
    <property type="match status" value="1"/>
</dbReference>
<dbReference type="FunFam" id="2.70.150.10:FF:000020">
    <property type="entry name" value="Copper-exporting P-type ATPase A"/>
    <property type="match status" value="1"/>
</dbReference>
<sequence length="526" mass="57021">MKQEQYPIVGMHCASCKQLIERMVGKLEGVSSVTVNYASETMTISYNEQTVSFSDIQDAVASAGSYTLVGEEDDAVLASPSEAKKMDHSMSGSASMHTHASALKKHEYLQLRKTVLWVGISSIPFALLMAYHGLVSIGAVTMVPASFGFLNFSEHTSPINMLFFLQFLVSTIILFVGGRQFFVSSWQAMKVLAANMDTLIALGTFTAWVFSTLVTFVPQLFGDVTHDVFFEASVFIVFFILLGRLLEARAKAKTTDAVQALFALQAKEATVLKDGVEMRIPVSEVQKGDILIVRPGEKIPVDGIIQQGESTIDESMVTGESLPAEKHIGNMVIGSTINKTSTFQFRAQRVGSETMLAQIIKMVEAAQGTTDPIQKLANTISGIFVPVVIVIALVAAFFWFFISPRLGIVAADISILQFSVYIATTILIIACPCALGLATPTAVMVGTGKAAKKGILIKNAEALEKAHAIHTIVFDKAGTLTKGTPEVTHMESVSKKEQPTLLHYAYSLEHLSEHPLFKIPDVSTVQ</sequence>
<evidence type="ECO:0000256" key="8">
    <source>
        <dbReference type="ARBA" id="ARBA00022967"/>
    </source>
</evidence>
<feature type="transmembrane region" description="Helical" evidence="11">
    <location>
        <begin position="228"/>
        <end position="246"/>
    </location>
</feature>
<keyword evidence="10 11" id="KW-0472">Membrane</keyword>
<feature type="transmembrane region" description="Helical" evidence="11">
    <location>
        <begin position="422"/>
        <end position="445"/>
    </location>
</feature>
<dbReference type="InterPro" id="IPR023298">
    <property type="entry name" value="ATPase_P-typ_TM_dom_sf"/>
</dbReference>
<reference evidence="14" key="1">
    <citation type="submission" date="2017-09" db="EMBL/GenBank/DDBJ databases">
        <title>Depth-based differentiation of microbial function through sediment-hosted aquifers and enrichment of novel symbionts in the deep terrestrial subsurface.</title>
        <authorList>
            <person name="Probst A.J."/>
            <person name="Ladd B."/>
            <person name="Jarett J.K."/>
            <person name="Geller-Mcgrath D.E."/>
            <person name="Sieber C.M.K."/>
            <person name="Emerson J.B."/>
            <person name="Anantharaman K."/>
            <person name="Thomas B.C."/>
            <person name="Malmstrom R."/>
            <person name="Stieglmeier M."/>
            <person name="Klingl A."/>
            <person name="Woyke T."/>
            <person name="Ryan C.M."/>
            <person name="Banfield J.F."/>
        </authorList>
    </citation>
    <scope>NUCLEOTIDE SEQUENCE [LARGE SCALE GENOMIC DNA]</scope>
</reference>
<evidence type="ECO:0000256" key="6">
    <source>
        <dbReference type="ARBA" id="ARBA00022741"/>
    </source>
</evidence>
<dbReference type="InterPro" id="IPR036163">
    <property type="entry name" value="HMA_dom_sf"/>
</dbReference>
<feature type="transmembrane region" description="Helical" evidence="11">
    <location>
        <begin position="199"/>
        <end position="222"/>
    </location>
</feature>
<dbReference type="NCBIfam" id="TIGR01494">
    <property type="entry name" value="ATPase_P-type"/>
    <property type="match status" value="1"/>
</dbReference>
<feature type="domain" description="HMA" evidence="12">
    <location>
        <begin position="2"/>
        <end position="68"/>
    </location>
</feature>
<dbReference type="Pfam" id="PF00122">
    <property type="entry name" value="E1-E2_ATPase"/>
    <property type="match status" value="1"/>
</dbReference>
<dbReference type="InterPro" id="IPR023299">
    <property type="entry name" value="ATPase_P-typ_cyto_dom_N"/>
</dbReference>
<evidence type="ECO:0000256" key="9">
    <source>
        <dbReference type="ARBA" id="ARBA00022989"/>
    </source>
</evidence>
<dbReference type="Proteomes" id="UP000228528">
    <property type="component" value="Unassembled WGS sequence"/>
</dbReference>
<dbReference type="InterPro" id="IPR006121">
    <property type="entry name" value="HMA_dom"/>
</dbReference>
<dbReference type="PROSITE" id="PS50846">
    <property type="entry name" value="HMA_2"/>
    <property type="match status" value="1"/>
</dbReference>
<evidence type="ECO:0000256" key="7">
    <source>
        <dbReference type="ARBA" id="ARBA00022840"/>
    </source>
</evidence>
<dbReference type="SUPFAM" id="SSF55008">
    <property type="entry name" value="HMA, heavy metal-associated domain"/>
    <property type="match status" value="1"/>
</dbReference>
<dbReference type="InterPro" id="IPR001757">
    <property type="entry name" value="P_typ_ATPase"/>
</dbReference>
<dbReference type="AlphaFoldDB" id="A0A2M6P2L4"/>
<evidence type="ECO:0000256" key="10">
    <source>
        <dbReference type="ARBA" id="ARBA00023136"/>
    </source>
</evidence>
<keyword evidence="7" id="KW-0067">ATP-binding</keyword>
<keyword evidence="9 11" id="KW-1133">Transmembrane helix</keyword>
<protein>
    <recommendedName>
        <fullName evidence="12">HMA domain-containing protein</fullName>
    </recommendedName>
</protein>
<dbReference type="PROSITE" id="PS01047">
    <property type="entry name" value="HMA_1"/>
    <property type="match status" value="1"/>
</dbReference>
<dbReference type="GO" id="GO:0016887">
    <property type="term" value="F:ATP hydrolysis activity"/>
    <property type="evidence" value="ECO:0007669"/>
    <property type="project" value="InterPro"/>
</dbReference>
<dbReference type="SUPFAM" id="SSF81653">
    <property type="entry name" value="Calcium ATPase, transduction domain A"/>
    <property type="match status" value="1"/>
</dbReference>
<dbReference type="InterPro" id="IPR023214">
    <property type="entry name" value="HAD_sf"/>
</dbReference>
<organism evidence="13 14">
    <name type="scientific">Candidatus Magasanikbacteria bacterium CG10_big_fil_rev_8_21_14_0_10_38_6</name>
    <dbReference type="NCBI Taxonomy" id="1974647"/>
    <lineage>
        <taxon>Bacteria</taxon>
        <taxon>Candidatus Magasanikiibacteriota</taxon>
    </lineage>
</organism>
<evidence type="ECO:0000256" key="11">
    <source>
        <dbReference type="SAM" id="Phobius"/>
    </source>
</evidence>
<dbReference type="GO" id="GO:0005886">
    <property type="term" value="C:plasma membrane"/>
    <property type="evidence" value="ECO:0007669"/>
    <property type="project" value="UniProtKB-SubCell"/>
</dbReference>